<evidence type="ECO:0000313" key="5">
    <source>
        <dbReference type="Proteomes" id="UP000051048"/>
    </source>
</evidence>
<evidence type="ECO:0000256" key="1">
    <source>
        <dbReference type="ARBA" id="ARBA00022679"/>
    </source>
</evidence>
<evidence type="ECO:0000256" key="2">
    <source>
        <dbReference type="ARBA" id="ARBA00023315"/>
    </source>
</evidence>
<dbReference type="EMBL" id="AZFH01000060">
    <property type="protein sequence ID" value="KRL80384.1"/>
    <property type="molecule type" value="Genomic_DNA"/>
</dbReference>
<dbReference type="InterPro" id="IPR050680">
    <property type="entry name" value="YpeA/RimI_acetyltransf"/>
</dbReference>
<dbReference type="OrthoDB" id="9796171at2"/>
<dbReference type="SUPFAM" id="SSF55729">
    <property type="entry name" value="Acyl-CoA N-acyltransferases (Nat)"/>
    <property type="match status" value="1"/>
</dbReference>
<evidence type="ECO:0000259" key="3">
    <source>
        <dbReference type="PROSITE" id="PS51186"/>
    </source>
</evidence>
<organism evidence="4 5">
    <name type="scientific">Ligilactobacillus equi DSM 15833 = JCM 10991</name>
    <dbReference type="NCBI Taxonomy" id="1423740"/>
    <lineage>
        <taxon>Bacteria</taxon>
        <taxon>Bacillati</taxon>
        <taxon>Bacillota</taxon>
        <taxon>Bacilli</taxon>
        <taxon>Lactobacillales</taxon>
        <taxon>Lactobacillaceae</taxon>
        <taxon>Ligilactobacillus</taxon>
    </lineage>
</organism>
<sequence>MEIKTSYDLNSQIYQDALQIRKEVFVEEQGVDMALEIEGEQGPRHYTGYVNGQAVVTARAKVEADGAWHLQRVATKKAYRGQGLAKKLLLAIEADARASQVPYLTLGAQDQAQEFYLKLGYHVVGEGFLDADIPHHRMDKDLQLG</sequence>
<feature type="domain" description="N-acetyltransferase" evidence="3">
    <location>
        <begin position="1"/>
        <end position="143"/>
    </location>
</feature>
<dbReference type="STRING" id="1423740.FC36_GL002181"/>
<evidence type="ECO:0000313" key="4">
    <source>
        <dbReference type="EMBL" id="KRL80384.1"/>
    </source>
</evidence>
<dbReference type="Proteomes" id="UP000051048">
    <property type="component" value="Unassembled WGS sequence"/>
</dbReference>
<accession>A0A0R1TGW8</accession>
<dbReference type="PANTHER" id="PTHR43420">
    <property type="entry name" value="ACETYLTRANSFERASE"/>
    <property type="match status" value="1"/>
</dbReference>
<dbReference type="CDD" id="cd04301">
    <property type="entry name" value="NAT_SF"/>
    <property type="match status" value="1"/>
</dbReference>
<keyword evidence="1 4" id="KW-0808">Transferase</keyword>
<reference evidence="4 5" key="1">
    <citation type="journal article" date="2015" name="Genome Announc.">
        <title>Expanding the biotechnology potential of lactobacilli through comparative genomics of 213 strains and associated genera.</title>
        <authorList>
            <person name="Sun Z."/>
            <person name="Harris H.M."/>
            <person name="McCann A."/>
            <person name="Guo C."/>
            <person name="Argimon S."/>
            <person name="Zhang W."/>
            <person name="Yang X."/>
            <person name="Jeffery I.B."/>
            <person name="Cooney J.C."/>
            <person name="Kagawa T.F."/>
            <person name="Liu W."/>
            <person name="Song Y."/>
            <person name="Salvetti E."/>
            <person name="Wrobel A."/>
            <person name="Rasinkangas P."/>
            <person name="Parkhill J."/>
            <person name="Rea M.C."/>
            <person name="O'Sullivan O."/>
            <person name="Ritari J."/>
            <person name="Douillard F.P."/>
            <person name="Paul Ross R."/>
            <person name="Yang R."/>
            <person name="Briner A.E."/>
            <person name="Felis G.E."/>
            <person name="de Vos W.M."/>
            <person name="Barrangou R."/>
            <person name="Klaenhammer T.R."/>
            <person name="Caufield P.W."/>
            <person name="Cui Y."/>
            <person name="Zhang H."/>
            <person name="O'Toole P.W."/>
        </authorList>
    </citation>
    <scope>NUCLEOTIDE SEQUENCE [LARGE SCALE GENOMIC DNA]</scope>
    <source>
        <strain evidence="4 5">DSM 15833</strain>
    </source>
</reference>
<dbReference type="InterPro" id="IPR000182">
    <property type="entry name" value="GNAT_dom"/>
</dbReference>
<proteinExistence type="predicted"/>
<dbReference type="RefSeq" id="WP_056986757.1">
    <property type="nucleotide sequence ID" value="NZ_AZFH01000060.1"/>
</dbReference>
<name>A0A0R1TGW8_9LACO</name>
<dbReference type="PATRIC" id="fig|1423740.3.peg.2367"/>
<dbReference type="Pfam" id="PF13673">
    <property type="entry name" value="Acetyltransf_10"/>
    <property type="match status" value="1"/>
</dbReference>
<dbReference type="AlphaFoldDB" id="A0A0R1TGW8"/>
<comment type="caution">
    <text evidence="4">The sequence shown here is derived from an EMBL/GenBank/DDBJ whole genome shotgun (WGS) entry which is preliminary data.</text>
</comment>
<dbReference type="GO" id="GO:0016747">
    <property type="term" value="F:acyltransferase activity, transferring groups other than amino-acyl groups"/>
    <property type="evidence" value="ECO:0007669"/>
    <property type="project" value="InterPro"/>
</dbReference>
<dbReference type="PROSITE" id="PS51186">
    <property type="entry name" value="GNAT"/>
    <property type="match status" value="1"/>
</dbReference>
<dbReference type="InterPro" id="IPR016181">
    <property type="entry name" value="Acyl_CoA_acyltransferase"/>
</dbReference>
<keyword evidence="2" id="KW-0012">Acyltransferase</keyword>
<gene>
    <name evidence="4" type="ORF">FC36_GL002181</name>
</gene>
<dbReference type="Gene3D" id="3.40.630.30">
    <property type="match status" value="1"/>
</dbReference>
<protein>
    <submittedName>
        <fullName evidence="4">Acetyltransferase</fullName>
    </submittedName>
</protein>